<keyword evidence="1" id="KW-0472">Membrane</keyword>
<sequence length="42" mass="4925">MFVASHSFMDQKSGNWAVFTSVWFCFIDSPFLHFLSMEVLFS</sequence>
<dbReference type="AlphaFoldDB" id="A0A2P2QH11"/>
<organism evidence="2">
    <name type="scientific">Rhizophora mucronata</name>
    <name type="common">Asiatic mangrove</name>
    <dbReference type="NCBI Taxonomy" id="61149"/>
    <lineage>
        <taxon>Eukaryota</taxon>
        <taxon>Viridiplantae</taxon>
        <taxon>Streptophyta</taxon>
        <taxon>Embryophyta</taxon>
        <taxon>Tracheophyta</taxon>
        <taxon>Spermatophyta</taxon>
        <taxon>Magnoliopsida</taxon>
        <taxon>eudicotyledons</taxon>
        <taxon>Gunneridae</taxon>
        <taxon>Pentapetalae</taxon>
        <taxon>rosids</taxon>
        <taxon>fabids</taxon>
        <taxon>Malpighiales</taxon>
        <taxon>Rhizophoraceae</taxon>
        <taxon>Rhizophora</taxon>
    </lineage>
</organism>
<feature type="transmembrane region" description="Helical" evidence="1">
    <location>
        <begin position="16"/>
        <end position="35"/>
    </location>
</feature>
<evidence type="ECO:0000256" key="1">
    <source>
        <dbReference type="SAM" id="Phobius"/>
    </source>
</evidence>
<keyword evidence="1" id="KW-0812">Transmembrane</keyword>
<reference evidence="2" key="1">
    <citation type="submission" date="2018-02" db="EMBL/GenBank/DDBJ databases">
        <title>Rhizophora mucronata_Transcriptome.</title>
        <authorList>
            <person name="Meera S.P."/>
            <person name="Sreeshan A."/>
            <person name="Augustine A."/>
        </authorList>
    </citation>
    <scope>NUCLEOTIDE SEQUENCE</scope>
    <source>
        <tissue evidence="2">Leaf</tissue>
    </source>
</reference>
<accession>A0A2P2QH11</accession>
<evidence type="ECO:0000313" key="2">
    <source>
        <dbReference type="EMBL" id="MBX66204.1"/>
    </source>
</evidence>
<protein>
    <submittedName>
        <fullName evidence="2">Uncharacterized protein</fullName>
    </submittedName>
</protein>
<proteinExistence type="predicted"/>
<dbReference type="EMBL" id="GGEC01085720">
    <property type="protein sequence ID" value="MBX66204.1"/>
    <property type="molecule type" value="Transcribed_RNA"/>
</dbReference>
<name>A0A2P2QH11_RHIMU</name>
<keyword evidence="1" id="KW-1133">Transmembrane helix</keyword>